<dbReference type="PROSITE" id="PS01229">
    <property type="entry name" value="COF_2"/>
    <property type="match status" value="1"/>
</dbReference>
<dbReference type="InterPro" id="IPR023214">
    <property type="entry name" value="HAD_sf"/>
</dbReference>
<dbReference type="Proteomes" id="UP000448943">
    <property type="component" value="Unassembled WGS sequence"/>
</dbReference>
<dbReference type="NCBIfam" id="TIGR01484">
    <property type="entry name" value="HAD-SF-IIB"/>
    <property type="match status" value="1"/>
</dbReference>
<dbReference type="RefSeq" id="WP_160645678.1">
    <property type="nucleotide sequence ID" value="NZ_SIJB01000018.1"/>
</dbReference>
<reference evidence="1 2" key="1">
    <citation type="submission" date="2019-01" db="EMBL/GenBank/DDBJ databases">
        <title>Chengkuizengella sp. nov., isolated from deep-sea sediment of East Pacific Ocean.</title>
        <authorList>
            <person name="Yang J."/>
            <person name="Lai Q."/>
            <person name="Shao Z."/>
        </authorList>
    </citation>
    <scope>NUCLEOTIDE SEQUENCE [LARGE SCALE GENOMIC DNA]</scope>
    <source>
        <strain evidence="1 2">YPA3-1-1</strain>
    </source>
</reference>
<dbReference type="PANTHER" id="PTHR10000:SF55">
    <property type="entry name" value="5-AMINO-6-(5-PHOSPHO-D-RIBITYLAMINO)URACIL PHOSPHATASE YCSE"/>
    <property type="match status" value="1"/>
</dbReference>
<gene>
    <name evidence="1" type="ORF">ERL59_07915</name>
</gene>
<dbReference type="SFLD" id="SFLDS00003">
    <property type="entry name" value="Haloacid_Dehalogenase"/>
    <property type="match status" value="1"/>
</dbReference>
<dbReference type="InterPro" id="IPR006379">
    <property type="entry name" value="HAD-SF_hydro_IIB"/>
</dbReference>
<sequence length="247" mass="27936">MTKQYKLLALDMDGTVLNENREISDVNKDAINKALNSGVIVSFATGRGYQSIEPYIHELNLDTPIVAVNGSEVWKNPKQLMQRHLLEVEVIKKMHDIALHYDTWFWGYTVEGLFNKEQWTDNLHDYQWLKFGYYTEDDSKIKQIFETIKAWGTLELTNSHPSNLELNPKGISKASGLQALCNWKEFNMSEVIAMGDSMNDLAMIKSAGLGVAMGNAQDIIKKEADIVTLTNDEDGVAKIIEEYILGT</sequence>
<dbReference type="Gene3D" id="3.40.50.1000">
    <property type="entry name" value="HAD superfamily/HAD-like"/>
    <property type="match status" value="1"/>
</dbReference>
<dbReference type="Gene3D" id="3.30.1240.10">
    <property type="match status" value="1"/>
</dbReference>
<dbReference type="EMBL" id="SIJB01000018">
    <property type="protein sequence ID" value="NBI28882.1"/>
    <property type="molecule type" value="Genomic_DNA"/>
</dbReference>
<dbReference type="PROSITE" id="PS01228">
    <property type="entry name" value="COF_1"/>
    <property type="match status" value="1"/>
</dbReference>
<evidence type="ECO:0000313" key="2">
    <source>
        <dbReference type="Proteomes" id="UP000448943"/>
    </source>
</evidence>
<evidence type="ECO:0000313" key="1">
    <source>
        <dbReference type="EMBL" id="NBI28882.1"/>
    </source>
</evidence>
<dbReference type="Pfam" id="PF08282">
    <property type="entry name" value="Hydrolase_3"/>
    <property type="match status" value="1"/>
</dbReference>
<dbReference type="SFLD" id="SFLDG01140">
    <property type="entry name" value="C2.B:_Phosphomannomutase_and_P"/>
    <property type="match status" value="1"/>
</dbReference>
<proteinExistence type="predicted"/>
<dbReference type="GO" id="GO:0000287">
    <property type="term" value="F:magnesium ion binding"/>
    <property type="evidence" value="ECO:0007669"/>
    <property type="project" value="TreeGrafter"/>
</dbReference>
<comment type="caution">
    <text evidence="1">The sequence shown here is derived from an EMBL/GenBank/DDBJ whole genome shotgun (WGS) entry which is preliminary data.</text>
</comment>
<dbReference type="PANTHER" id="PTHR10000">
    <property type="entry name" value="PHOSPHOSERINE PHOSPHATASE"/>
    <property type="match status" value="1"/>
</dbReference>
<accession>A0A6N9Q138</accession>
<dbReference type="OrthoDB" id="9781413at2"/>
<organism evidence="1 2">
    <name type="scientific">Chengkuizengella marina</name>
    <dbReference type="NCBI Taxonomy" id="2507566"/>
    <lineage>
        <taxon>Bacteria</taxon>
        <taxon>Bacillati</taxon>
        <taxon>Bacillota</taxon>
        <taxon>Bacilli</taxon>
        <taxon>Bacillales</taxon>
        <taxon>Paenibacillaceae</taxon>
        <taxon>Chengkuizengella</taxon>
    </lineage>
</organism>
<dbReference type="GO" id="GO:0005829">
    <property type="term" value="C:cytosol"/>
    <property type="evidence" value="ECO:0007669"/>
    <property type="project" value="TreeGrafter"/>
</dbReference>
<dbReference type="InterPro" id="IPR036412">
    <property type="entry name" value="HAD-like_sf"/>
</dbReference>
<dbReference type="GO" id="GO:0016791">
    <property type="term" value="F:phosphatase activity"/>
    <property type="evidence" value="ECO:0007669"/>
    <property type="project" value="TreeGrafter"/>
</dbReference>
<name>A0A6N9Q138_9BACL</name>
<dbReference type="AlphaFoldDB" id="A0A6N9Q138"/>
<protein>
    <submittedName>
        <fullName evidence="1">HAD family phosphatase</fullName>
    </submittedName>
</protein>
<dbReference type="SUPFAM" id="SSF56784">
    <property type="entry name" value="HAD-like"/>
    <property type="match status" value="1"/>
</dbReference>
<dbReference type="CDD" id="cd07516">
    <property type="entry name" value="HAD_Pase"/>
    <property type="match status" value="1"/>
</dbReference>
<keyword evidence="2" id="KW-1185">Reference proteome</keyword>